<dbReference type="Proteomes" id="UP000239800">
    <property type="component" value="Unassembled WGS sequence"/>
</dbReference>
<dbReference type="Gene3D" id="2.40.160.20">
    <property type="match status" value="1"/>
</dbReference>
<dbReference type="InterPro" id="IPR011250">
    <property type="entry name" value="OMP/PagP_B-barrel"/>
</dbReference>
<name>A0A2S7KSJ4_9FLAO</name>
<keyword evidence="2" id="KW-1185">Reference proteome</keyword>
<reference evidence="1 2" key="1">
    <citation type="submission" date="2016-11" db="EMBL/GenBank/DDBJ databases">
        <title>Trade-off between light-utilization and light-protection in marine flavobacteria.</title>
        <authorList>
            <person name="Kumagai Y."/>
        </authorList>
    </citation>
    <scope>NUCLEOTIDE SEQUENCE [LARGE SCALE GENOMIC DNA]</scope>
    <source>
        <strain evidence="1 2">NBRC 107741</strain>
    </source>
</reference>
<dbReference type="AlphaFoldDB" id="A0A2S7KSJ4"/>
<comment type="caution">
    <text evidence="1">The sequence shown here is derived from an EMBL/GenBank/DDBJ whole genome shotgun (WGS) entry which is preliminary data.</text>
</comment>
<evidence type="ECO:0008006" key="3">
    <source>
        <dbReference type="Google" id="ProtNLM"/>
    </source>
</evidence>
<organism evidence="1 2">
    <name type="scientific">Aureitalea marina</name>
    <dbReference type="NCBI Taxonomy" id="930804"/>
    <lineage>
        <taxon>Bacteria</taxon>
        <taxon>Pseudomonadati</taxon>
        <taxon>Bacteroidota</taxon>
        <taxon>Flavobacteriia</taxon>
        <taxon>Flavobacteriales</taxon>
        <taxon>Flavobacteriaceae</taxon>
        <taxon>Aureitalea</taxon>
    </lineage>
</organism>
<protein>
    <recommendedName>
        <fullName evidence="3">Outer membrane protein beta-barrel domain-containing protein</fullName>
    </recommendedName>
</protein>
<dbReference type="EMBL" id="MQUB01000001">
    <property type="protein sequence ID" value="PQB05586.1"/>
    <property type="molecule type" value="Genomic_DNA"/>
</dbReference>
<sequence>MSAQSIEITPSYGIQFGSKLNYGVNYLKISDGDQYGVNVGYEVDYGTLVEASWIHHDAELSIKDIYIAPTERKVADLSADWIQIGVMRYLNDAPVKPFVGGALGLVILAPSNENSEIVNRSLSNSTEFAFSFKAGLNIMFSEVVGLNLQGNLLFPVSWGGVYVAGGPGGIGGGVSVSGTTIIGGFSGGLVFRLGTGS</sequence>
<dbReference type="SUPFAM" id="SSF56925">
    <property type="entry name" value="OMPA-like"/>
    <property type="match status" value="1"/>
</dbReference>
<evidence type="ECO:0000313" key="1">
    <source>
        <dbReference type="EMBL" id="PQB05586.1"/>
    </source>
</evidence>
<proteinExistence type="predicted"/>
<accession>A0A2S7KSJ4</accession>
<evidence type="ECO:0000313" key="2">
    <source>
        <dbReference type="Proteomes" id="UP000239800"/>
    </source>
</evidence>
<gene>
    <name evidence="1" type="ORF">BST85_12270</name>
</gene>